<evidence type="ECO:0000313" key="7">
    <source>
        <dbReference type="EMBL" id="TVY33774.1"/>
    </source>
</evidence>
<dbReference type="GO" id="GO:0005739">
    <property type="term" value="C:mitochondrion"/>
    <property type="evidence" value="ECO:0007669"/>
    <property type="project" value="UniProtKB-SubCell"/>
</dbReference>
<evidence type="ECO:0000256" key="6">
    <source>
        <dbReference type="ARBA" id="ARBA00023136"/>
    </source>
</evidence>
<dbReference type="Gene3D" id="3.40.50.1820">
    <property type="entry name" value="alpha/beta hydrolase"/>
    <property type="match status" value="1"/>
</dbReference>
<keyword evidence="4" id="KW-0256">Endoplasmic reticulum</keyword>
<dbReference type="AlphaFoldDB" id="A0A8H8RF79"/>
<dbReference type="GO" id="GO:0016020">
    <property type="term" value="C:membrane"/>
    <property type="evidence" value="ECO:0007669"/>
    <property type="project" value="UniProtKB-SubCell"/>
</dbReference>
<protein>
    <recommendedName>
        <fullName evidence="9">Protein SERAC1</fullName>
    </recommendedName>
</protein>
<name>A0A8H8RF79_9HELO</name>
<dbReference type="PANTHER" id="PTHR48182">
    <property type="entry name" value="PROTEIN SERAC1"/>
    <property type="match status" value="1"/>
</dbReference>
<evidence type="ECO:0000256" key="1">
    <source>
        <dbReference type="ARBA" id="ARBA00004173"/>
    </source>
</evidence>
<dbReference type="GO" id="GO:0005783">
    <property type="term" value="C:endoplasmic reticulum"/>
    <property type="evidence" value="ECO:0007669"/>
    <property type="project" value="UniProtKB-SubCell"/>
</dbReference>
<gene>
    <name evidence="7" type="ORF">LSUB1_G007294</name>
</gene>
<organism evidence="7 8">
    <name type="scientific">Lachnellula subtilissima</name>
    <dbReference type="NCBI Taxonomy" id="602034"/>
    <lineage>
        <taxon>Eukaryota</taxon>
        <taxon>Fungi</taxon>
        <taxon>Dikarya</taxon>
        <taxon>Ascomycota</taxon>
        <taxon>Pezizomycotina</taxon>
        <taxon>Leotiomycetes</taxon>
        <taxon>Helotiales</taxon>
        <taxon>Lachnaceae</taxon>
        <taxon>Lachnellula</taxon>
    </lineage>
</organism>
<evidence type="ECO:0000256" key="4">
    <source>
        <dbReference type="ARBA" id="ARBA00022824"/>
    </source>
</evidence>
<keyword evidence="6" id="KW-0472">Membrane</keyword>
<evidence type="ECO:0000256" key="2">
    <source>
        <dbReference type="ARBA" id="ARBA00004240"/>
    </source>
</evidence>
<evidence type="ECO:0000256" key="5">
    <source>
        <dbReference type="ARBA" id="ARBA00023128"/>
    </source>
</evidence>
<evidence type="ECO:0008006" key="9">
    <source>
        <dbReference type="Google" id="ProtNLM"/>
    </source>
</evidence>
<dbReference type="InterPro" id="IPR052374">
    <property type="entry name" value="SERAC1"/>
</dbReference>
<keyword evidence="8" id="KW-1185">Reference proteome</keyword>
<accession>A0A8H8RF79</accession>
<comment type="subcellular location">
    <subcellularLocation>
        <location evidence="2">Endoplasmic reticulum</location>
    </subcellularLocation>
    <subcellularLocation>
        <location evidence="3">Membrane</location>
    </subcellularLocation>
    <subcellularLocation>
        <location evidence="1">Mitochondrion</location>
    </subcellularLocation>
</comment>
<evidence type="ECO:0000256" key="3">
    <source>
        <dbReference type="ARBA" id="ARBA00004370"/>
    </source>
</evidence>
<dbReference type="OrthoDB" id="1658288at2759"/>
<dbReference type="InterPro" id="IPR029058">
    <property type="entry name" value="AB_hydrolase_fold"/>
</dbReference>
<evidence type="ECO:0000313" key="8">
    <source>
        <dbReference type="Proteomes" id="UP000462212"/>
    </source>
</evidence>
<dbReference type="SUPFAM" id="SSF53474">
    <property type="entry name" value="alpha/beta-Hydrolases"/>
    <property type="match status" value="1"/>
</dbReference>
<reference evidence="7 8" key="1">
    <citation type="submission" date="2018-05" db="EMBL/GenBank/DDBJ databases">
        <title>Genome sequencing and assembly of the regulated plant pathogen Lachnellula willkommii and related sister species for the development of diagnostic species identification markers.</title>
        <authorList>
            <person name="Giroux E."/>
            <person name="Bilodeau G."/>
        </authorList>
    </citation>
    <scope>NUCLEOTIDE SEQUENCE [LARGE SCALE GENOMIC DNA]</scope>
    <source>
        <strain evidence="7 8">CBS 197.66</strain>
    </source>
</reference>
<keyword evidence="5" id="KW-0496">Mitochondrion</keyword>
<proteinExistence type="predicted"/>
<sequence length="190" mass="21080">MSLLDYKAVTIQRFGLTQVYKPPQDTEATAMYVTTPIEDFELVFVHGLFGHPQRTWTGREPEQNIARAPHRTDTTNALSTELEHSSSQISDTARSNLVTSSEIVGSRGGEVFWPVAILPTVLPDTRNFTWGYDADVDAFNTSVGHNNVEQHANDLLIDIANLIDKHGYAKLPIIFVVHSLGGIVVKEVSY</sequence>
<dbReference type="PANTHER" id="PTHR48182:SF2">
    <property type="entry name" value="PROTEIN SERAC1"/>
    <property type="match status" value="1"/>
</dbReference>
<dbReference type="Proteomes" id="UP000462212">
    <property type="component" value="Unassembled WGS sequence"/>
</dbReference>
<dbReference type="EMBL" id="QGMJ01000743">
    <property type="protein sequence ID" value="TVY33774.1"/>
    <property type="molecule type" value="Genomic_DNA"/>
</dbReference>
<comment type="caution">
    <text evidence="7">The sequence shown here is derived from an EMBL/GenBank/DDBJ whole genome shotgun (WGS) entry which is preliminary data.</text>
</comment>